<keyword evidence="3" id="KW-1185">Reference proteome</keyword>
<dbReference type="AlphaFoldDB" id="A0A9R1VIA2"/>
<dbReference type="Proteomes" id="UP000235145">
    <property type="component" value="Unassembled WGS sequence"/>
</dbReference>
<dbReference type="EMBL" id="NBSK02000005">
    <property type="protein sequence ID" value="KAJ0205257.1"/>
    <property type="molecule type" value="Genomic_DNA"/>
</dbReference>
<feature type="compositionally biased region" description="Acidic residues" evidence="1">
    <location>
        <begin position="29"/>
        <end position="38"/>
    </location>
</feature>
<reference evidence="2 3" key="1">
    <citation type="journal article" date="2017" name="Nat. Commun.">
        <title>Genome assembly with in vitro proximity ligation data and whole-genome triplication in lettuce.</title>
        <authorList>
            <person name="Reyes-Chin-Wo S."/>
            <person name="Wang Z."/>
            <person name="Yang X."/>
            <person name="Kozik A."/>
            <person name="Arikit S."/>
            <person name="Song C."/>
            <person name="Xia L."/>
            <person name="Froenicke L."/>
            <person name="Lavelle D.O."/>
            <person name="Truco M.J."/>
            <person name="Xia R."/>
            <person name="Zhu S."/>
            <person name="Xu C."/>
            <person name="Xu H."/>
            <person name="Xu X."/>
            <person name="Cox K."/>
            <person name="Korf I."/>
            <person name="Meyers B.C."/>
            <person name="Michelmore R.W."/>
        </authorList>
    </citation>
    <scope>NUCLEOTIDE SEQUENCE [LARGE SCALE GENOMIC DNA]</scope>
    <source>
        <strain evidence="3">cv. Salinas</strain>
        <tissue evidence="2">Seedlings</tissue>
    </source>
</reference>
<comment type="caution">
    <text evidence="2">The sequence shown here is derived from an EMBL/GenBank/DDBJ whole genome shotgun (WGS) entry which is preliminary data.</text>
</comment>
<evidence type="ECO:0000256" key="1">
    <source>
        <dbReference type="SAM" id="MobiDB-lite"/>
    </source>
</evidence>
<sequence>MVDDDTDRPSTSNVCDIDHLSIKDSQTDSSDDESEDEVSNNSETEKHVSNKTINKQIVVDQVFTDTENFEKVLLKKSAHFVETNTVAYPNFKCSDDVVYHNQVFITTRNVENISDLQKFATNQTFVNDKSKTSTNFTPQKPKFANPSTHKATKVSYIKGSSGVEIINHSLFSQHQIKQAYEQYLNDTSCGSSSSKESNTPV</sequence>
<feature type="region of interest" description="Disordered" evidence="1">
    <location>
        <begin position="1"/>
        <end position="48"/>
    </location>
</feature>
<proteinExistence type="predicted"/>
<feature type="compositionally biased region" description="Basic and acidic residues" evidence="1">
    <location>
        <begin position="16"/>
        <end position="26"/>
    </location>
</feature>
<protein>
    <submittedName>
        <fullName evidence="2">Uncharacterized protein</fullName>
    </submittedName>
</protein>
<evidence type="ECO:0000313" key="2">
    <source>
        <dbReference type="EMBL" id="KAJ0205257.1"/>
    </source>
</evidence>
<evidence type="ECO:0000313" key="3">
    <source>
        <dbReference type="Proteomes" id="UP000235145"/>
    </source>
</evidence>
<accession>A0A9R1VIA2</accession>
<gene>
    <name evidence="2" type="ORF">LSAT_V11C500244980</name>
</gene>
<name>A0A9R1VIA2_LACSA</name>
<organism evidence="2 3">
    <name type="scientific">Lactuca sativa</name>
    <name type="common">Garden lettuce</name>
    <dbReference type="NCBI Taxonomy" id="4236"/>
    <lineage>
        <taxon>Eukaryota</taxon>
        <taxon>Viridiplantae</taxon>
        <taxon>Streptophyta</taxon>
        <taxon>Embryophyta</taxon>
        <taxon>Tracheophyta</taxon>
        <taxon>Spermatophyta</taxon>
        <taxon>Magnoliopsida</taxon>
        <taxon>eudicotyledons</taxon>
        <taxon>Gunneridae</taxon>
        <taxon>Pentapetalae</taxon>
        <taxon>asterids</taxon>
        <taxon>campanulids</taxon>
        <taxon>Asterales</taxon>
        <taxon>Asteraceae</taxon>
        <taxon>Cichorioideae</taxon>
        <taxon>Cichorieae</taxon>
        <taxon>Lactucinae</taxon>
        <taxon>Lactuca</taxon>
    </lineage>
</organism>